<comment type="caution">
    <text evidence="2">The sequence shown here is derived from an EMBL/GenBank/DDBJ whole genome shotgun (WGS) entry which is preliminary data.</text>
</comment>
<keyword evidence="3" id="KW-1185">Reference proteome</keyword>
<evidence type="ECO:0000256" key="1">
    <source>
        <dbReference type="SAM" id="MobiDB-lite"/>
    </source>
</evidence>
<evidence type="ECO:0000313" key="2">
    <source>
        <dbReference type="EMBL" id="GJN91422.1"/>
    </source>
</evidence>
<gene>
    <name evidence="2" type="ORF">Rhopal_004443-T1</name>
</gene>
<protein>
    <recommendedName>
        <fullName evidence="4">Proteophosphoglycan ppg4</fullName>
    </recommendedName>
</protein>
<feature type="region of interest" description="Disordered" evidence="1">
    <location>
        <begin position="393"/>
        <end position="412"/>
    </location>
</feature>
<proteinExistence type="predicted"/>
<name>A0AAV5GPX9_9BASI</name>
<organism evidence="2 3">
    <name type="scientific">Rhodotorula paludigena</name>
    <dbReference type="NCBI Taxonomy" id="86838"/>
    <lineage>
        <taxon>Eukaryota</taxon>
        <taxon>Fungi</taxon>
        <taxon>Dikarya</taxon>
        <taxon>Basidiomycota</taxon>
        <taxon>Pucciniomycotina</taxon>
        <taxon>Microbotryomycetes</taxon>
        <taxon>Sporidiobolales</taxon>
        <taxon>Sporidiobolaceae</taxon>
        <taxon>Rhodotorula</taxon>
    </lineage>
</organism>
<reference evidence="2 3" key="1">
    <citation type="submission" date="2021-12" db="EMBL/GenBank/DDBJ databases">
        <title>High titer production of polyol ester of fatty acids by Rhodotorula paludigena BS15 towards product separation-free biomass refinery.</title>
        <authorList>
            <person name="Mano J."/>
            <person name="Ono H."/>
            <person name="Tanaka T."/>
            <person name="Naito K."/>
            <person name="Sushida H."/>
            <person name="Ike M."/>
            <person name="Tokuyasu K."/>
            <person name="Kitaoka M."/>
        </authorList>
    </citation>
    <scope>NUCLEOTIDE SEQUENCE [LARGE SCALE GENOMIC DNA]</scope>
    <source>
        <strain evidence="2 3">BS15</strain>
    </source>
</reference>
<evidence type="ECO:0008006" key="4">
    <source>
        <dbReference type="Google" id="ProtNLM"/>
    </source>
</evidence>
<evidence type="ECO:0000313" key="3">
    <source>
        <dbReference type="Proteomes" id="UP001342314"/>
    </source>
</evidence>
<dbReference type="Proteomes" id="UP001342314">
    <property type="component" value="Unassembled WGS sequence"/>
</dbReference>
<dbReference type="AlphaFoldDB" id="A0AAV5GPX9"/>
<sequence>MQPPSTASVALAVPLVVERTLLYLREAFECDHQSLEQDTRAAYPALCTATQVSPAFRDAAQAVLCDRLVFVRGSAVRKWLESRVEDGTTKHKTHFLAFIDRLPFKPEEEVGEGAKWCFGDIGKVLHAVRGVKILAIGFDFQQSLPGDWLTGENLATLKYLSLNSPLNQTTHGRYHFHLHHLAVNDHALSYQLKRDWAPTFRSPLSSCLSSLHILDFKNFFDGPQHLIELLPAAPTVQQLSFATLPSIRSYWPLYIFASLCTSLQELRFWNLYGREPEVLLPFPTGPPSVFIRALVSPVGYAHPLVDQTRIVPLESAPVEVLARVIERKERPMRRLAIAMLKVPTGAKEADGRLSRACGLRGIQLELYSIRGELDDDEQKSILDVLIKQSESRLASKAAEKPSTTPVELERID</sequence>
<accession>A0AAV5GPX9</accession>
<dbReference type="EMBL" id="BQKY01000008">
    <property type="protein sequence ID" value="GJN91422.1"/>
    <property type="molecule type" value="Genomic_DNA"/>
</dbReference>